<keyword evidence="2" id="KW-1185">Reference proteome</keyword>
<sequence length="50" mass="5919">MKTKIFYAFNEKTVESKVNDFLENSSVEVIDLKFSATVFYFSVLILYREN</sequence>
<dbReference type="RefSeq" id="WP_012063092.1">
    <property type="nucleotide sequence ID" value="NC_009633.1"/>
</dbReference>
<dbReference type="AlphaFoldDB" id="A6TPE0"/>
<organism evidence="1 2">
    <name type="scientific">Alkaliphilus metalliredigens (strain QYMF)</name>
    <dbReference type="NCBI Taxonomy" id="293826"/>
    <lineage>
        <taxon>Bacteria</taxon>
        <taxon>Bacillati</taxon>
        <taxon>Bacillota</taxon>
        <taxon>Clostridia</taxon>
        <taxon>Peptostreptococcales</taxon>
        <taxon>Natronincolaceae</taxon>
        <taxon>Alkaliphilus</taxon>
    </lineage>
</organism>
<evidence type="ECO:0000313" key="1">
    <source>
        <dbReference type="EMBL" id="ABR48058.1"/>
    </source>
</evidence>
<gene>
    <name evidence="1" type="ordered locus">Amet_1893</name>
</gene>
<evidence type="ECO:0008006" key="3">
    <source>
        <dbReference type="Google" id="ProtNLM"/>
    </source>
</evidence>
<name>A6TPE0_ALKMQ</name>
<dbReference type="Proteomes" id="UP000001572">
    <property type="component" value="Chromosome"/>
</dbReference>
<dbReference type="KEGG" id="amt:Amet_1893"/>
<evidence type="ECO:0000313" key="2">
    <source>
        <dbReference type="Proteomes" id="UP000001572"/>
    </source>
</evidence>
<proteinExistence type="predicted"/>
<dbReference type="HOGENOM" id="CLU_213403_0_0_9"/>
<protein>
    <recommendedName>
        <fullName evidence="3">Sporulation protein Cse60</fullName>
    </recommendedName>
</protein>
<reference evidence="2" key="1">
    <citation type="journal article" date="2016" name="Genome Announc.">
        <title>Complete genome sequence of Alkaliphilus metalliredigens strain QYMF, an alkaliphilic and metal-reducing bacterium isolated from borax-contaminated leachate ponds.</title>
        <authorList>
            <person name="Hwang C."/>
            <person name="Copeland A."/>
            <person name="Lucas S."/>
            <person name="Lapidus A."/>
            <person name="Barry K."/>
            <person name="Detter J.C."/>
            <person name="Glavina Del Rio T."/>
            <person name="Hammon N."/>
            <person name="Israni S."/>
            <person name="Dalin E."/>
            <person name="Tice H."/>
            <person name="Pitluck S."/>
            <person name="Chertkov O."/>
            <person name="Brettin T."/>
            <person name="Bruce D."/>
            <person name="Han C."/>
            <person name="Schmutz J."/>
            <person name="Larimer F."/>
            <person name="Land M.L."/>
            <person name="Hauser L."/>
            <person name="Kyrpides N."/>
            <person name="Mikhailova N."/>
            <person name="Ye Q."/>
            <person name="Zhou J."/>
            <person name="Richardson P."/>
            <person name="Fields M.W."/>
        </authorList>
    </citation>
    <scope>NUCLEOTIDE SEQUENCE [LARGE SCALE GENOMIC DNA]</scope>
    <source>
        <strain evidence="2">QYMF</strain>
    </source>
</reference>
<dbReference type="STRING" id="293826.Amet_1893"/>
<accession>A6TPE0</accession>
<dbReference type="EMBL" id="CP000724">
    <property type="protein sequence ID" value="ABR48058.1"/>
    <property type="molecule type" value="Genomic_DNA"/>
</dbReference>